<comment type="caution">
    <text evidence="18">The sequence shown here is derived from an EMBL/GenBank/DDBJ whole genome shotgun (WGS) entry which is preliminary data.</text>
</comment>
<feature type="binding site" description="via carbamate group" evidence="15">
    <location>
        <position position="125"/>
    </location>
    <ligand>
        <name>Mg(2+)</name>
        <dbReference type="ChEBI" id="CHEBI:18420"/>
    </ligand>
</feature>
<dbReference type="UniPathway" id="UPA00049">
    <property type="reaction ID" value="UER00061"/>
</dbReference>
<comment type="similarity">
    <text evidence="2 15">Belongs to the IlvD/Edd family.</text>
</comment>
<dbReference type="PANTHER" id="PTHR21000:SF5">
    <property type="entry name" value="DIHYDROXY-ACID DEHYDRATASE, MITOCHONDRIAL"/>
    <property type="match status" value="1"/>
</dbReference>
<dbReference type="GO" id="GO:0009099">
    <property type="term" value="P:L-valine biosynthetic process"/>
    <property type="evidence" value="ECO:0007669"/>
    <property type="project" value="UniProtKB-UniRule"/>
</dbReference>
<evidence type="ECO:0000256" key="14">
    <source>
        <dbReference type="ARBA" id="ARBA00029490"/>
    </source>
</evidence>
<dbReference type="AlphaFoldDB" id="A0A1E7YVH6"/>
<dbReference type="PANTHER" id="PTHR21000">
    <property type="entry name" value="DIHYDROXY-ACID DEHYDRATASE DAD"/>
    <property type="match status" value="1"/>
</dbReference>
<feature type="binding site" evidence="15">
    <location>
        <position position="50"/>
    </location>
    <ligand>
        <name>[2Fe-2S] cluster</name>
        <dbReference type="ChEBI" id="CHEBI:190135"/>
    </ligand>
</feature>
<keyword evidence="6 15" id="KW-0460">Magnesium</keyword>
<evidence type="ECO:0000256" key="3">
    <source>
        <dbReference type="ARBA" id="ARBA00022605"/>
    </source>
</evidence>
<protein>
    <recommendedName>
        <fullName evidence="14 15">Dihydroxy-acid dehydratase</fullName>
        <shortName evidence="15">DAD</shortName>
        <ecNumber evidence="14 15">4.2.1.9</ecNumber>
    </recommendedName>
</protein>
<evidence type="ECO:0000256" key="6">
    <source>
        <dbReference type="ARBA" id="ARBA00022842"/>
    </source>
</evidence>
<keyword evidence="9 15" id="KW-0456">Lyase</keyword>
<evidence type="ECO:0000256" key="1">
    <source>
        <dbReference type="ARBA" id="ARBA00001946"/>
    </source>
</evidence>
<feature type="domain" description="Dihydroxy-acid/6-phosphogluconate dehydratase N-terminal" evidence="16">
    <location>
        <begin position="35"/>
        <end position="352"/>
    </location>
</feature>
<dbReference type="EC" id="4.2.1.9" evidence="14 15"/>
<dbReference type="GO" id="GO:0009097">
    <property type="term" value="P:isoleucine biosynthetic process"/>
    <property type="evidence" value="ECO:0007669"/>
    <property type="project" value="UniProtKB-UniRule"/>
</dbReference>
<feature type="binding site" evidence="15">
    <location>
        <position position="82"/>
    </location>
    <ligand>
        <name>Mg(2+)</name>
        <dbReference type="ChEBI" id="CHEBI:18420"/>
    </ligand>
</feature>
<evidence type="ECO:0000259" key="16">
    <source>
        <dbReference type="Pfam" id="PF00920"/>
    </source>
</evidence>
<dbReference type="Pfam" id="PF24877">
    <property type="entry name" value="ILV_EDD_C"/>
    <property type="match status" value="1"/>
</dbReference>
<comment type="caution">
    <text evidence="15">Lacks conserved residue(s) required for the propagation of feature annotation.</text>
</comment>
<keyword evidence="5 15" id="KW-0479">Metal-binding</keyword>
<dbReference type="GO" id="GO:0000287">
    <property type="term" value="F:magnesium ion binding"/>
    <property type="evidence" value="ECO:0007669"/>
    <property type="project" value="UniProtKB-UniRule"/>
</dbReference>
<feature type="binding site" evidence="15">
    <location>
        <position position="447"/>
    </location>
    <ligand>
        <name>Mg(2+)</name>
        <dbReference type="ChEBI" id="CHEBI:18420"/>
    </ligand>
</feature>
<dbReference type="InterPro" id="IPR056740">
    <property type="entry name" value="ILV_EDD_C"/>
</dbReference>
<dbReference type="InterPro" id="IPR037237">
    <property type="entry name" value="IlvD/EDD_N"/>
</dbReference>
<keyword evidence="4 15" id="KW-0001">2Fe-2S</keyword>
<dbReference type="HAMAP" id="MF_00012">
    <property type="entry name" value="IlvD"/>
    <property type="match status" value="1"/>
</dbReference>
<dbReference type="InterPro" id="IPR020558">
    <property type="entry name" value="DiOHA_6PGluconate_deHydtase_CS"/>
</dbReference>
<comment type="function">
    <text evidence="15">Functions in the biosynthesis of branched-chain amino acids. Catalyzes the dehydration of (2R,3R)-2,3-dihydroxy-3-methylpentanoate (2,3-dihydroxy-3-methylvalerate) into 2-oxo-3-methylpentanoate (2-oxo-3-methylvalerate) and of (2R)-2,3-dihydroxy-3-methylbutanoate (2,3-dihydroxyisovalerate) into 2-oxo-3-methylbutanoate (2-oxoisovalerate), the penultimate precursor to L-isoleucine and L-valine, respectively.</text>
</comment>
<feature type="active site" description="Proton acceptor" evidence="15">
    <location>
        <position position="473"/>
    </location>
</feature>
<keyword evidence="8 15" id="KW-0411">Iron-sulfur</keyword>
<keyword evidence="10 15" id="KW-0100">Branched-chain amino acid biosynthesis</keyword>
<evidence type="ECO:0000256" key="9">
    <source>
        <dbReference type="ARBA" id="ARBA00023239"/>
    </source>
</evidence>
<gene>
    <name evidence="15" type="primary">ilvD</name>
    <name evidence="18" type="ORF">BAE30_08225</name>
</gene>
<comment type="pathway">
    <text evidence="13 15">Amino-acid biosynthesis; L-isoleucine biosynthesis; L-isoleucine from 2-oxobutanoate: step 3/4.</text>
</comment>
<organism evidence="18 19">
    <name type="scientific">Acidithiobacillus caldus</name>
    <dbReference type="NCBI Taxonomy" id="33059"/>
    <lineage>
        <taxon>Bacteria</taxon>
        <taxon>Pseudomonadati</taxon>
        <taxon>Pseudomonadota</taxon>
        <taxon>Acidithiobacillia</taxon>
        <taxon>Acidithiobacillales</taxon>
        <taxon>Acidithiobacillaceae</taxon>
        <taxon>Acidithiobacillus</taxon>
    </lineage>
</organism>
<evidence type="ECO:0000256" key="12">
    <source>
        <dbReference type="ARBA" id="ARBA00029436"/>
    </source>
</evidence>
<dbReference type="SUPFAM" id="SSF143975">
    <property type="entry name" value="IlvD/EDD N-terminal domain-like"/>
    <property type="match status" value="1"/>
</dbReference>
<evidence type="ECO:0000256" key="11">
    <source>
        <dbReference type="ARBA" id="ARBA00029304"/>
    </source>
</evidence>
<evidence type="ECO:0000256" key="13">
    <source>
        <dbReference type="ARBA" id="ARBA00029437"/>
    </source>
</evidence>
<dbReference type="NCBIfam" id="TIGR00110">
    <property type="entry name" value="ilvD"/>
    <property type="match status" value="1"/>
</dbReference>
<evidence type="ECO:0000313" key="18">
    <source>
        <dbReference type="EMBL" id="OFC60288.1"/>
    </source>
</evidence>
<dbReference type="PROSITE" id="PS00887">
    <property type="entry name" value="ILVD_EDD_2"/>
    <property type="match status" value="1"/>
</dbReference>
<dbReference type="InterPro" id="IPR050165">
    <property type="entry name" value="DHAD_IlvD/Edd"/>
</dbReference>
<dbReference type="InterPro" id="IPR000581">
    <property type="entry name" value="ILV_EDD_N"/>
</dbReference>
<evidence type="ECO:0000256" key="2">
    <source>
        <dbReference type="ARBA" id="ARBA00006486"/>
    </source>
</evidence>
<feature type="domain" description="Dihydroxy-acid/6-phosphogluconate dehydratase C-terminal" evidence="17">
    <location>
        <begin position="365"/>
        <end position="554"/>
    </location>
</feature>
<dbReference type="NCBIfam" id="NF002068">
    <property type="entry name" value="PRK00911.1"/>
    <property type="match status" value="1"/>
</dbReference>
<reference evidence="18 19" key="1">
    <citation type="submission" date="2016-06" db="EMBL/GenBank/DDBJ databases">
        <title>Gene turnover analysis identifies the evolutionary adaptation of the extremophile Acidithiobacillus caldus.</title>
        <authorList>
            <person name="Zhang X."/>
        </authorList>
    </citation>
    <scope>NUCLEOTIDE SEQUENCE [LARGE SCALE GENOMIC DNA]</scope>
    <source>
        <strain evidence="18 19">S1</strain>
    </source>
</reference>
<comment type="catalytic activity">
    <reaction evidence="15">
        <text>(2R,3R)-2,3-dihydroxy-3-methylpentanoate = (S)-3-methyl-2-oxopentanoate + H2O</text>
        <dbReference type="Rhea" id="RHEA:27694"/>
        <dbReference type="ChEBI" id="CHEBI:15377"/>
        <dbReference type="ChEBI" id="CHEBI:35146"/>
        <dbReference type="ChEBI" id="CHEBI:49258"/>
        <dbReference type="EC" id="4.2.1.9"/>
    </reaction>
</comment>
<sequence>MIMNRNSIVSTKGPERSPNRALLRAVGFSDNDFNKPIIGIANAYSTITPCNVSIGESVAVAERALERCGAKPQTFGTITISDGIAMGTPGMRLSLVSREVIADSIETVCLGQSMDGLLATGGCDKNMPGAMMAIARLNIPSIFVYGGTIRPGHYQGKTITIMNVFEAVGRHAKGDITGEELLAVERNACPGAGSCGGMFTANTMACAIEAIGMSLPFSSTLAAEDESRQNHVERAAATLMHAVRNNLLPSAILSRKAFENAITVAMAIGGSTNVILHLLAIASAANVKLHLDDFETIRRRVPVLCDMQPSGKFVTTDLHSAGGIPQVMKILLDNGLLHGDAITITGHTVAENLAMIPSLPAQRQQVIRPWSRPVSPTGHLAILKGNLAPEGGVAKISGFKIARISGPARVFDCEEECMHAILDQSIAPGDIIVIRYEGPIGGPGMREMLSPTAALVGAGLGETVGLITDGRFSGATHGIVVGHVAPEAAVGGPIALVQNGDEITIDLTHNLLQLHVSETELLHRSNNWCRPFRKPLRGVLAKYAKTVGSASRGAVTDSGDELY</sequence>
<dbReference type="InterPro" id="IPR004404">
    <property type="entry name" value="DihydroxyA_deHydtase"/>
</dbReference>
<dbReference type="InterPro" id="IPR042096">
    <property type="entry name" value="Dihydro-acid_dehy_C"/>
</dbReference>
<comment type="cofactor">
    <cofactor evidence="1 15">
        <name>Mg(2+)</name>
        <dbReference type="ChEBI" id="CHEBI:18420"/>
    </cofactor>
</comment>
<dbReference type="FunFam" id="3.50.30.80:FF:000001">
    <property type="entry name" value="Dihydroxy-acid dehydratase"/>
    <property type="match status" value="1"/>
</dbReference>
<comment type="pathway">
    <text evidence="12 15">Amino-acid biosynthesis; L-valine biosynthesis; L-valine from pyruvate: step 3/4.</text>
</comment>
<dbReference type="EMBL" id="LZYH01000537">
    <property type="protein sequence ID" value="OFC60288.1"/>
    <property type="molecule type" value="Genomic_DNA"/>
</dbReference>
<comment type="subunit">
    <text evidence="15">Homodimer.</text>
</comment>
<evidence type="ECO:0000256" key="4">
    <source>
        <dbReference type="ARBA" id="ARBA00022714"/>
    </source>
</evidence>
<proteinExistence type="inferred from homology"/>
<dbReference type="Gene3D" id="3.50.30.80">
    <property type="entry name" value="IlvD/EDD C-terminal domain-like"/>
    <property type="match status" value="1"/>
</dbReference>
<dbReference type="UniPathway" id="UPA00047">
    <property type="reaction ID" value="UER00057"/>
</dbReference>
<evidence type="ECO:0000256" key="8">
    <source>
        <dbReference type="ARBA" id="ARBA00023014"/>
    </source>
</evidence>
<evidence type="ECO:0000256" key="7">
    <source>
        <dbReference type="ARBA" id="ARBA00023004"/>
    </source>
</evidence>
<evidence type="ECO:0000256" key="5">
    <source>
        <dbReference type="ARBA" id="ARBA00022723"/>
    </source>
</evidence>
<dbReference type="SUPFAM" id="SSF52016">
    <property type="entry name" value="LeuD/IlvD-like"/>
    <property type="match status" value="1"/>
</dbReference>
<feature type="modified residue" description="N6-carboxylysine" evidence="15">
    <location>
        <position position="125"/>
    </location>
</feature>
<keyword evidence="3 15" id="KW-0028">Amino-acid biosynthesis</keyword>
<name>A0A1E7YVH6_9PROT</name>
<evidence type="ECO:0000256" key="15">
    <source>
        <dbReference type="HAMAP-Rule" id="MF_00012"/>
    </source>
</evidence>
<dbReference type="Pfam" id="PF00920">
    <property type="entry name" value="ILVD_EDD_N"/>
    <property type="match status" value="1"/>
</dbReference>
<evidence type="ECO:0000259" key="17">
    <source>
        <dbReference type="Pfam" id="PF24877"/>
    </source>
</evidence>
<evidence type="ECO:0000313" key="19">
    <source>
        <dbReference type="Proteomes" id="UP000175707"/>
    </source>
</evidence>
<comment type="cofactor">
    <cofactor evidence="15">
        <name>[2Fe-2S] cluster</name>
        <dbReference type="ChEBI" id="CHEBI:190135"/>
    </cofactor>
    <text evidence="15">Binds 1 [2Fe-2S] cluster per subunit. This cluster acts as a Lewis acid cofactor.</text>
</comment>
<dbReference type="GO" id="GO:0004160">
    <property type="term" value="F:dihydroxy-acid dehydratase activity"/>
    <property type="evidence" value="ECO:0007669"/>
    <property type="project" value="UniProtKB-UniRule"/>
</dbReference>
<dbReference type="PROSITE" id="PS00886">
    <property type="entry name" value="ILVD_EDD_1"/>
    <property type="match status" value="1"/>
</dbReference>
<dbReference type="Proteomes" id="UP000175707">
    <property type="component" value="Unassembled WGS sequence"/>
</dbReference>
<comment type="catalytic activity">
    <reaction evidence="11">
        <text>(2R)-2,3-dihydroxy-3-methylbutanoate = 3-methyl-2-oxobutanoate + H2O</text>
        <dbReference type="Rhea" id="RHEA:24809"/>
        <dbReference type="ChEBI" id="CHEBI:11851"/>
        <dbReference type="ChEBI" id="CHEBI:15377"/>
        <dbReference type="ChEBI" id="CHEBI:49072"/>
        <dbReference type="EC" id="4.2.1.9"/>
    </reaction>
    <physiologicalReaction direction="left-to-right" evidence="11">
        <dbReference type="Rhea" id="RHEA:24810"/>
    </physiologicalReaction>
</comment>
<evidence type="ECO:0000256" key="10">
    <source>
        <dbReference type="ARBA" id="ARBA00023304"/>
    </source>
</evidence>
<keyword evidence="7 15" id="KW-0408">Iron</keyword>
<feature type="binding site" evidence="15">
    <location>
        <position position="124"/>
    </location>
    <ligand>
        <name>Mg(2+)</name>
        <dbReference type="ChEBI" id="CHEBI:18420"/>
    </ligand>
</feature>
<dbReference type="GO" id="GO:0051537">
    <property type="term" value="F:2 iron, 2 sulfur cluster binding"/>
    <property type="evidence" value="ECO:0007669"/>
    <property type="project" value="UniProtKB-UniRule"/>
</dbReference>
<accession>A0A1E7YVH6</accession>